<feature type="domain" description="Polysaccharide chain length determinant N-terminal" evidence="8">
    <location>
        <begin position="6"/>
        <end position="96"/>
    </location>
</feature>
<accession>A0A923IZK8</accession>
<evidence type="ECO:0000256" key="5">
    <source>
        <dbReference type="ARBA" id="ARBA00022989"/>
    </source>
</evidence>
<proteinExistence type="inferred from homology"/>
<evidence type="ECO:0000259" key="9">
    <source>
        <dbReference type="Pfam" id="PF13807"/>
    </source>
</evidence>
<dbReference type="PANTHER" id="PTHR32309">
    <property type="entry name" value="TYROSINE-PROTEIN KINASE"/>
    <property type="match status" value="1"/>
</dbReference>
<reference evidence="10 11" key="1">
    <citation type="submission" date="2020-04" db="EMBL/GenBank/DDBJ databases">
        <title>Genomic insights into acetone-butanol-ethanol (ABE) fermentation by sequencing solventogenic clostridia strains.</title>
        <authorList>
            <person name="Brown S."/>
        </authorList>
    </citation>
    <scope>NUCLEOTIDE SEQUENCE [LARGE SCALE GENOMIC DNA]</scope>
    <source>
        <strain evidence="10 11">DJ011</strain>
    </source>
</reference>
<gene>
    <name evidence="10" type="ORF">HGG79_04825</name>
</gene>
<dbReference type="Pfam" id="PF02706">
    <property type="entry name" value="Wzz"/>
    <property type="match status" value="1"/>
</dbReference>
<keyword evidence="4 7" id="KW-0812">Transmembrane</keyword>
<keyword evidence="6 7" id="KW-0472">Membrane</keyword>
<organism evidence="10 11">
    <name type="scientific">Clostridium tetanomorphum</name>
    <dbReference type="NCBI Taxonomy" id="1553"/>
    <lineage>
        <taxon>Bacteria</taxon>
        <taxon>Bacillati</taxon>
        <taxon>Bacillota</taxon>
        <taxon>Clostridia</taxon>
        <taxon>Eubacteriales</taxon>
        <taxon>Clostridiaceae</taxon>
        <taxon>Clostridium</taxon>
    </lineage>
</organism>
<dbReference type="AlphaFoldDB" id="A0A923IZK8"/>
<feature type="domain" description="Tyrosine-protein kinase G-rich" evidence="9">
    <location>
        <begin position="153"/>
        <end position="195"/>
    </location>
</feature>
<dbReference type="RefSeq" id="WP_173680482.1">
    <property type="nucleotide sequence ID" value="NZ_JAAZWO010000004.1"/>
</dbReference>
<dbReference type="EMBL" id="JAAZWO010000004">
    <property type="protein sequence ID" value="MBC2397107.1"/>
    <property type="molecule type" value="Genomic_DNA"/>
</dbReference>
<feature type="transmembrane region" description="Helical" evidence="7">
    <location>
        <begin position="22"/>
        <end position="42"/>
    </location>
</feature>
<evidence type="ECO:0000256" key="7">
    <source>
        <dbReference type="SAM" id="Phobius"/>
    </source>
</evidence>
<evidence type="ECO:0000256" key="1">
    <source>
        <dbReference type="ARBA" id="ARBA00004651"/>
    </source>
</evidence>
<evidence type="ECO:0000313" key="11">
    <source>
        <dbReference type="Proteomes" id="UP000563151"/>
    </source>
</evidence>
<dbReference type="InterPro" id="IPR032807">
    <property type="entry name" value="GNVR"/>
</dbReference>
<name>A0A923IZK8_CLOTT</name>
<dbReference type="Pfam" id="PF13807">
    <property type="entry name" value="GNVR"/>
    <property type="match status" value="1"/>
</dbReference>
<feature type="transmembrane region" description="Helical" evidence="7">
    <location>
        <begin position="175"/>
        <end position="196"/>
    </location>
</feature>
<dbReference type="InterPro" id="IPR003856">
    <property type="entry name" value="LPS_length_determ_N"/>
</dbReference>
<dbReference type="GO" id="GO:0004713">
    <property type="term" value="F:protein tyrosine kinase activity"/>
    <property type="evidence" value="ECO:0007669"/>
    <property type="project" value="TreeGrafter"/>
</dbReference>
<comment type="similarity">
    <text evidence="2">Belongs to the CpsC/CapA family.</text>
</comment>
<comment type="subcellular location">
    <subcellularLocation>
        <location evidence="1">Cell membrane</location>
        <topology evidence="1">Multi-pass membrane protein</topology>
    </subcellularLocation>
</comment>
<dbReference type="PANTHER" id="PTHR32309:SF13">
    <property type="entry name" value="FERRIC ENTEROBACTIN TRANSPORT PROTEIN FEPE"/>
    <property type="match status" value="1"/>
</dbReference>
<dbReference type="GO" id="GO:0005886">
    <property type="term" value="C:plasma membrane"/>
    <property type="evidence" value="ECO:0007669"/>
    <property type="project" value="UniProtKB-SubCell"/>
</dbReference>
<dbReference type="InterPro" id="IPR050445">
    <property type="entry name" value="Bact_polysacc_biosynth/exp"/>
</dbReference>
<dbReference type="Proteomes" id="UP000563151">
    <property type="component" value="Unassembled WGS sequence"/>
</dbReference>
<keyword evidence="3" id="KW-1003">Cell membrane</keyword>
<sequence length="229" mass="25520">MEEEITLDLRDFFRIMRKRGKLIVLITLICTLISGVLSFFVLSPTYEAKTSIIIGKLQTEEGKINNNDVVMYQNLVKTYAEIAKLDRVTDSAIKKLGGNYTRKQLQNMITVTPQQGTQILLIKAENKDAKDAARVADAVSKSFVEESKIVYPTGGNITIMDNAKVPEKPVKPKKALNVAIAFFIGLMVSVGLAFVLEYMDSTIKTEDDVERYLGLPIVGIIPKQNMDNN</sequence>
<evidence type="ECO:0000256" key="3">
    <source>
        <dbReference type="ARBA" id="ARBA00022475"/>
    </source>
</evidence>
<evidence type="ECO:0000256" key="4">
    <source>
        <dbReference type="ARBA" id="ARBA00022692"/>
    </source>
</evidence>
<comment type="caution">
    <text evidence="10">The sequence shown here is derived from an EMBL/GenBank/DDBJ whole genome shotgun (WGS) entry which is preliminary data.</text>
</comment>
<protein>
    <submittedName>
        <fullName evidence="10">Capsular biosynthesis protein</fullName>
    </submittedName>
</protein>
<keyword evidence="5 7" id="KW-1133">Transmembrane helix</keyword>
<keyword evidence="11" id="KW-1185">Reference proteome</keyword>
<evidence type="ECO:0000259" key="8">
    <source>
        <dbReference type="Pfam" id="PF02706"/>
    </source>
</evidence>
<evidence type="ECO:0000256" key="6">
    <source>
        <dbReference type="ARBA" id="ARBA00023136"/>
    </source>
</evidence>
<evidence type="ECO:0000313" key="10">
    <source>
        <dbReference type="EMBL" id="MBC2397107.1"/>
    </source>
</evidence>
<evidence type="ECO:0000256" key="2">
    <source>
        <dbReference type="ARBA" id="ARBA00006683"/>
    </source>
</evidence>